<comment type="caution">
    <text evidence="3">The sequence shown here is derived from an EMBL/GenBank/DDBJ whole genome shotgun (WGS) entry which is preliminary data.</text>
</comment>
<proteinExistence type="predicted"/>
<feature type="transmembrane region" description="Helical" evidence="2">
    <location>
        <begin position="76"/>
        <end position="93"/>
    </location>
</feature>
<sequence>MPAPAPAPGSPPATTWHARLVRVAQLAEAVADADPEQVDAAARQLGSSRAYLSPVAWAAGTIVLLVRGVKLLLLNWRLTLIQIVPAIVVWFAMYDLRVHALHRADFRDLSLGWTVLAFVVAVAVCVASFWCNTVFAFAIDVLPPRIGPAMRRTNQRWRPVVLAGAIMGLLLGCAIAVVPKLDRPLLFDAVLLSVIGILVVAFVAVPARILARRQRKLPPREAIGRTLVGWVLSVVVMTPGFVLDRVGLLLMGVPGLRFIGFLVLSLGTALYAAGMSSVKAVKLSIRLATSDPEGPLESAVDDSPSPGGPSPGSAGV</sequence>
<feature type="transmembrane region" description="Helical" evidence="2">
    <location>
        <begin position="51"/>
        <end position="69"/>
    </location>
</feature>
<feature type="region of interest" description="Disordered" evidence="1">
    <location>
        <begin position="292"/>
        <end position="316"/>
    </location>
</feature>
<dbReference type="RefSeq" id="WP_048555076.1">
    <property type="nucleotide sequence ID" value="NZ_HF570958.1"/>
</dbReference>
<reference evidence="3 4" key="1">
    <citation type="journal article" date="2013" name="ISME J.">
        <title>A metabolic model for members of the genus Tetrasphaera involved in enhanced biological phosphorus removal.</title>
        <authorList>
            <person name="Kristiansen R."/>
            <person name="Nguyen H.T.T."/>
            <person name="Saunders A.M."/>
            <person name="Nielsen J.L."/>
            <person name="Wimmer R."/>
            <person name="Le V.Q."/>
            <person name="McIlroy S.J."/>
            <person name="Petrovski S."/>
            <person name="Seviour R.J."/>
            <person name="Calteau A."/>
            <person name="Nielsen K.L."/>
            <person name="Nielsen P.H."/>
        </authorList>
    </citation>
    <scope>NUCLEOTIDE SEQUENCE [LARGE SCALE GENOMIC DNA]</scope>
    <source>
        <strain evidence="3 4">T1-X7</strain>
    </source>
</reference>
<feature type="transmembrane region" description="Helical" evidence="2">
    <location>
        <begin position="113"/>
        <end position="139"/>
    </location>
</feature>
<organism evidence="3 4">
    <name type="scientific">Nostocoides japonicum T1-X7</name>
    <dbReference type="NCBI Taxonomy" id="1194083"/>
    <lineage>
        <taxon>Bacteria</taxon>
        <taxon>Bacillati</taxon>
        <taxon>Actinomycetota</taxon>
        <taxon>Actinomycetes</taxon>
        <taxon>Micrococcales</taxon>
        <taxon>Intrasporangiaceae</taxon>
        <taxon>Nostocoides</taxon>
    </lineage>
</organism>
<dbReference type="STRING" id="1194083.BN12_2550002"/>
<accession>A0A077LVZ9</accession>
<keyword evidence="2" id="KW-0472">Membrane</keyword>
<gene>
    <name evidence="3" type="ORF">BN12_2550002</name>
</gene>
<feature type="compositionally biased region" description="Low complexity" evidence="1">
    <location>
        <begin position="301"/>
        <end position="316"/>
    </location>
</feature>
<evidence type="ECO:0000313" key="4">
    <source>
        <dbReference type="Proteomes" id="UP000035721"/>
    </source>
</evidence>
<feature type="transmembrane region" description="Helical" evidence="2">
    <location>
        <begin position="190"/>
        <end position="210"/>
    </location>
</feature>
<evidence type="ECO:0000256" key="1">
    <source>
        <dbReference type="SAM" id="MobiDB-lite"/>
    </source>
</evidence>
<evidence type="ECO:0000256" key="2">
    <source>
        <dbReference type="SAM" id="Phobius"/>
    </source>
</evidence>
<dbReference type="EMBL" id="CAJB01000174">
    <property type="protein sequence ID" value="CCH78123.1"/>
    <property type="molecule type" value="Genomic_DNA"/>
</dbReference>
<feature type="transmembrane region" description="Helical" evidence="2">
    <location>
        <begin position="222"/>
        <end position="243"/>
    </location>
</feature>
<keyword evidence="2" id="KW-1133">Transmembrane helix</keyword>
<protein>
    <submittedName>
        <fullName evidence="3">Uncharacterized protein</fullName>
    </submittedName>
</protein>
<evidence type="ECO:0000313" key="3">
    <source>
        <dbReference type="EMBL" id="CCH78123.1"/>
    </source>
</evidence>
<feature type="transmembrane region" description="Helical" evidence="2">
    <location>
        <begin position="160"/>
        <end position="178"/>
    </location>
</feature>
<dbReference type="OrthoDB" id="5146426at2"/>
<name>A0A077LVZ9_9MICO</name>
<dbReference type="Proteomes" id="UP000035721">
    <property type="component" value="Unassembled WGS sequence"/>
</dbReference>
<dbReference type="AlphaFoldDB" id="A0A077LVZ9"/>
<keyword evidence="4" id="KW-1185">Reference proteome</keyword>
<keyword evidence="2" id="KW-0812">Transmembrane</keyword>
<feature type="transmembrane region" description="Helical" evidence="2">
    <location>
        <begin position="255"/>
        <end position="274"/>
    </location>
</feature>